<dbReference type="GO" id="GO:0016747">
    <property type="term" value="F:acyltransferase activity, transferring groups other than amino-acyl groups"/>
    <property type="evidence" value="ECO:0007669"/>
    <property type="project" value="InterPro"/>
</dbReference>
<organism evidence="2 3">
    <name type="scientific">Candidatus Galacturonatibacter soehngenii</name>
    <dbReference type="NCBI Taxonomy" id="2307010"/>
    <lineage>
        <taxon>Bacteria</taxon>
        <taxon>Bacillati</taxon>
        <taxon>Bacillota</taxon>
        <taxon>Clostridia</taxon>
        <taxon>Lachnospirales</taxon>
        <taxon>Lachnospiraceae</taxon>
        <taxon>Candidatus Galacturonatibacter</taxon>
    </lineage>
</organism>
<evidence type="ECO:0000259" key="1">
    <source>
        <dbReference type="PROSITE" id="PS51186"/>
    </source>
</evidence>
<dbReference type="OrthoDB" id="9785602at2"/>
<dbReference type="RefSeq" id="WP_151142209.1">
    <property type="nucleotide sequence ID" value="NZ_WAGX01000004.1"/>
</dbReference>
<reference evidence="2 3" key="1">
    <citation type="submission" date="2019-09" db="EMBL/GenBank/DDBJ databases">
        <authorList>
            <person name="Valk L.C."/>
        </authorList>
    </citation>
    <scope>NUCLEOTIDE SEQUENCE [LARGE SCALE GENOMIC DNA]</scope>
    <source>
        <strain evidence="2">GalUA</strain>
    </source>
</reference>
<dbReference type="Gene3D" id="3.40.630.30">
    <property type="match status" value="1"/>
</dbReference>
<dbReference type="InterPro" id="IPR000182">
    <property type="entry name" value="GNAT_dom"/>
</dbReference>
<dbReference type="Proteomes" id="UP000461768">
    <property type="component" value="Unassembled WGS sequence"/>
</dbReference>
<reference evidence="2 3" key="2">
    <citation type="submission" date="2020-02" db="EMBL/GenBank/DDBJ databases">
        <title>Candidatus Galacturonibacter soehngenii shows hetero-acetogenic catabolism of galacturonic acid but lacks a canonical carbon monoxide dehydrogenase/acetyl-CoA synthase complex.</title>
        <authorList>
            <person name="Diender M."/>
            <person name="Stouten G.R."/>
            <person name="Petersen J.F."/>
            <person name="Nielsen P.H."/>
            <person name="Dueholm M.S."/>
            <person name="Pronk J.T."/>
            <person name="Van Loosdrecht M.C.M."/>
        </authorList>
    </citation>
    <scope>NUCLEOTIDE SEQUENCE [LARGE SCALE GENOMIC DNA]</scope>
    <source>
        <strain evidence="2">GalUA</strain>
    </source>
</reference>
<dbReference type="InterPro" id="IPR016181">
    <property type="entry name" value="Acyl_CoA_acyltransferase"/>
</dbReference>
<feature type="domain" description="N-acetyltransferase" evidence="1">
    <location>
        <begin position="8"/>
        <end position="162"/>
    </location>
</feature>
<dbReference type="EMBL" id="WAGX01000004">
    <property type="protein sequence ID" value="KAB1439575.1"/>
    <property type="molecule type" value="Genomic_DNA"/>
</dbReference>
<protein>
    <submittedName>
        <fullName evidence="2">GNAT family N-acetyltransferase</fullName>
    </submittedName>
</protein>
<dbReference type="AlphaFoldDB" id="A0A7V7QME1"/>
<gene>
    <name evidence="2" type="ORF">F7O84_04055</name>
</gene>
<dbReference type="PANTHER" id="PTHR43792:SF1">
    <property type="entry name" value="N-ACETYLTRANSFERASE DOMAIN-CONTAINING PROTEIN"/>
    <property type="match status" value="1"/>
</dbReference>
<keyword evidence="3" id="KW-1185">Reference proteome</keyword>
<dbReference type="InterPro" id="IPR051531">
    <property type="entry name" value="N-acetyltransferase"/>
</dbReference>
<dbReference type="SUPFAM" id="SSF55729">
    <property type="entry name" value="Acyl-CoA N-acyltransferases (Nat)"/>
    <property type="match status" value="1"/>
</dbReference>
<sequence>MNLETKRLYIRRFEKSDGEDLFEYLSDEDVVKFEPYHVFTKEQALQEAIKRSSRKDFFAICLKESNKLIGNLYFNQGDFDTWELGYVFNKSYQKNGFATESVYALLKFAFLELNVRRVVAYCSPKNVPSWRLMERLKMRREGLMLQNVYFKTNELGEPIWLDSYQYAILRTEWDKIKNNDEYQDFL</sequence>
<dbReference type="PANTHER" id="PTHR43792">
    <property type="entry name" value="GNAT FAMILY, PUTATIVE (AFU_ORTHOLOGUE AFUA_3G00765)-RELATED-RELATED"/>
    <property type="match status" value="1"/>
</dbReference>
<proteinExistence type="predicted"/>
<accession>A0A7V7QME1</accession>
<evidence type="ECO:0000313" key="2">
    <source>
        <dbReference type="EMBL" id="KAB1439575.1"/>
    </source>
</evidence>
<dbReference type="PROSITE" id="PS51186">
    <property type="entry name" value="GNAT"/>
    <property type="match status" value="1"/>
</dbReference>
<evidence type="ECO:0000313" key="3">
    <source>
        <dbReference type="Proteomes" id="UP000461768"/>
    </source>
</evidence>
<dbReference type="Pfam" id="PF13302">
    <property type="entry name" value="Acetyltransf_3"/>
    <property type="match status" value="1"/>
</dbReference>
<name>A0A7V7QME1_9FIRM</name>
<keyword evidence="2" id="KW-0808">Transferase</keyword>
<comment type="caution">
    <text evidence="2">The sequence shown here is derived from an EMBL/GenBank/DDBJ whole genome shotgun (WGS) entry which is preliminary data.</text>
</comment>